<dbReference type="InterPro" id="IPR012337">
    <property type="entry name" value="RNaseH-like_sf"/>
</dbReference>
<sequence>MAEFCCQTHHLRGCKVCGTTHKQVDSIGFTNLTQHVRLKHPNFEDEMLAAGPGTTESLLPWISRKAQNHFGWLEWIVSSNLSFSFCEQENTRRMPYRPLIAMAPVLEPPYPDADDSVITHKAEAHRDAFVLILAVFGKSQDQILFLVSDNCPLNKKLARLLNVPLVGCASHRLNLAVSIVTEPMEDDTRWGSTFKMLSRYFIFLEFIDRDDETLFNFIPTASENKKLKVLLEILTWIQSVSLTLQKEDLKLWEVRALFDTLLKQKPELKRYLGAGGSIVANPDFEAACVKIQLDKQHLMSRHEMLSVQSFVRQPKRSPILTSSDATTESFASSVLKKARLQSTKSTYVQVDTIPPTSNLAERLFSVARAMYSLHRHSLLPVSLEMILFLRTNRSYWDAQTLHQCLD</sequence>
<comment type="caution">
    <text evidence="1">The sequence shown here is derived from an EMBL/GenBank/DDBJ whole genome shotgun (WGS) entry which is preliminary data.</text>
</comment>
<dbReference type="EMBL" id="BSXT01001999">
    <property type="protein sequence ID" value="GMF46637.1"/>
    <property type="molecule type" value="Genomic_DNA"/>
</dbReference>
<protein>
    <submittedName>
        <fullName evidence="1">Unnamed protein product</fullName>
    </submittedName>
</protein>
<dbReference type="Proteomes" id="UP001165121">
    <property type="component" value="Unassembled WGS sequence"/>
</dbReference>
<proteinExistence type="predicted"/>
<organism evidence="1 2">
    <name type="scientific">Phytophthora fragariaefolia</name>
    <dbReference type="NCBI Taxonomy" id="1490495"/>
    <lineage>
        <taxon>Eukaryota</taxon>
        <taxon>Sar</taxon>
        <taxon>Stramenopiles</taxon>
        <taxon>Oomycota</taxon>
        <taxon>Peronosporomycetes</taxon>
        <taxon>Peronosporales</taxon>
        <taxon>Peronosporaceae</taxon>
        <taxon>Phytophthora</taxon>
    </lineage>
</organism>
<dbReference type="OrthoDB" id="125057at2759"/>
<dbReference type="AlphaFoldDB" id="A0A9W6XTL2"/>
<evidence type="ECO:0000313" key="1">
    <source>
        <dbReference type="EMBL" id="GMF46637.1"/>
    </source>
</evidence>
<evidence type="ECO:0000313" key="2">
    <source>
        <dbReference type="Proteomes" id="UP001165121"/>
    </source>
</evidence>
<gene>
    <name evidence="1" type="ORF">Pfra01_001724700</name>
</gene>
<reference evidence="1" key="1">
    <citation type="submission" date="2023-04" db="EMBL/GenBank/DDBJ databases">
        <title>Phytophthora fragariaefolia NBRC 109709.</title>
        <authorList>
            <person name="Ichikawa N."/>
            <person name="Sato H."/>
            <person name="Tonouchi N."/>
        </authorList>
    </citation>
    <scope>NUCLEOTIDE SEQUENCE</scope>
    <source>
        <strain evidence="1">NBRC 109709</strain>
    </source>
</reference>
<name>A0A9W6XTL2_9STRA</name>
<keyword evidence="2" id="KW-1185">Reference proteome</keyword>
<dbReference type="PANTHER" id="PTHR40866:SF1">
    <property type="entry name" value="BED-TYPE DOMAIN-CONTAINING PROTEIN"/>
    <property type="match status" value="1"/>
</dbReference>
<dbReference type="PANTHER" id="PTHR40866">
    <property type="entry name" value="BED-TYPE DOMAIN-CONTAINING PROTEIN"/>
    <property type="match status" value="1"/>
</dbReference>
<dbReference type="SUPFAM" id="SSF53098">
    <property type="entry name" value="Ribonuclease H-like"/>
    <property type="match status" value="1"/>
</dbReference>
<accession>A0A9W6XTL2</accession>